<evidence type="ECO:0000259" key="3">
    <source>
        <dbReference type="Pfam" id="PF03816"/>
    </source>
</evidence>
<dbReference type="PANTHER" id="PTHR33392">
    <property type="entry name" value="POLYISOPRENYL-TEICHOIC ACID--PEPTIDOGLYCAN TEICHOIC ACID TRANSFERASE TAGU"/>
    <property type="match status" value="1"/>
</dbReference>
<evidence type="ECO:0000259" key="4">
    <source>
        <dbReference type="Pfam" id="PF13399"/>
    </source>
</evidence>
<feature type="region of interest" description="Disordered" evidence="2">
    <location>
        <begin position="364"/>
        <end position="391"/>
    </location>
</feature>
<name>A0A1H6T007_9DEIO</name>
<dbReference type="AlphaFoldDB" id="A0A1H6T007"/>
<dbReference type="Pfam" id="PF13399">
    <property type="entry name" value="LytR_C"/>
    <property type="match status" value="1"/>
</dbReference>
<dbReference type="OrthoDB" id="305468at2"/>
<comment type="similarity">
    <text evidence="1">Belongs to the LytR/CpsA/Psr (LCP) family.</text>
</comment>
<proteinExistence type="inferred from homology"/>
<protein>
    <submittedName>
        <fullName evidence="5">Transcriptional attenuator, LytR family</fullName>
    </submittedName>
</protein>
<feature type="compositionally biased region" description="Low complexity" evidence="2">
    <location>
        <begin position="369"/>
        <end position="378"/>
    </location>
</feature>
<dbReference type="EMBL" id="FNZA01000001">
    <property type="protein sequence ID" value="SEI70407.1"/>
    <property type="molecule type" value="Genomic_DNA"/>
</dbReference>
<accession>A0A1H6T007</accession>
<dbReference type="InterPro" id="IPR050922">
    <property type="entry name" value="LytR/CpsA/Psr_CW_biosynth"/>
</dbReference>
<evidence type="ECO:0000313" key="5">
    <source>
        <dbReference type="EMBL" id="SEI70407.1"/>
    </source>
</evidence>
<sequence length="391" mass="42093">MLLRVRRILALLLIVLAGLVALLSPAFPALIRYGAWPQTGEKPLNVIVAGIDVDYDWSAATWPYPAKPLDFTYRTDTLLLAQVRPDGTVKLLSIPRDSWVPIVGWRGSSLGKINSANIHGGPEMVKKTVQQLTGIEPDGYVYLTLNALRSVTEAVGGVTVDVTQRMKYDDNAGNLHIDLQPGVQHLSGKQAEDFLRFRHDNLGDIGRVARQQAFLAALSERLRSPLNAWRLPRVVAALHANTQSDLSRAEMGQLLGAALKGPRINSYTVPGDFGWAGNTSIWAVDQGKLSGLLTEQFRDPDDPRGLRLLVLNADAPPGSARALKAQLEALGYRNVTAANDPREAPTTVVEGGTPTARETVLRDVGHGAAGPSAPATGSDLTIRLGRDTPAP</sequence>
<evidence type="ECO:0000256" key="2">
    <source>
        <dbReference type="SAM" id="MobiDB-lite"/>
    </source>
</evidence>
<feature type="domain" description="LytR/CpsA/Psr regulator C-terminal" evidence="4">
    <location>
        <begin position="307"/>
        <end position="387"/>
    </location>
</feature>
<dbReference type="Gene3D" id="3.40.630.190">
    <property type="entry name" value="LCP protein"/>
    <property type="match status" value="1"/>
</dbReference>
<organism evidence="5 6">
    <name type="scientific">Deinococcus reticulitermitis</name>
    <dbReference type="NCBI Taxonomy" id="856736"/>
    <lineage>
        <taxon>Bacteria</taxon>
        <taxon>Thermotogati</taxon>
        <taxon>Deinococcota</taxon>
        <taxon>Deinococci</taxon>
        <taxon>Deinococcales</taxon>
        <taxon>Deinococcaceae</taxon>
        <taxon>Deinococcus</taxon>
    </lineage>
</organism>
<dbReference type="NCBIfam" id="TIGR00350">
    <property type="entry name" value="lytR_cpsA_psr"/>
    <property type="match status" value="1"/>
</dbReference>
<reference evidence="6" key="1">
    <citation type="submission" date="2016-10" db="EMBL/GenBank/DDBJ databases">
        <authorList>
            <person name="Varghese N."/>
            <person name="Submissions S."/>
        </authorList>
    </citation>
    <scope>NUCLEOTIDE SEQUENCE [LARGE SCALE GENOMIC DNA]</scope>
    <source>
        <strain evidence="6">CGMCC 1.10218</strain>
    </source>
</reference>
<dbReference type="InterPro" id="IPR004474">
    <property type="entry name" value="LytR_CpsA_psr"/>
</dbReference>
<dbReference type="Proteomes" id="UP000199223">
    <property type="component" value="Unassembled WGS sequence"/>
</dbReference>
<dbReference type="STRING" id="856736.SAMN04488058_101390"/>
<dbReference type="InterPro" id="IPR027381">
    <property type="entry name" value="LytR/CpsA/Psr_C"/>
</dbReference>
<dbReference type="PANTHER" id="PTHR33392:SF6">
    <property type="entry name" value="POLYISOPRENYL-TEICHOIC ACID--PEPTIDOGLYCAN TEICHOIC ACID TRANSFERASE TAGU"/>
    <property type="match status" value="1"/>
</dbReference>
<feature type="domain" description="Cell envelope-related transcriptional attenuator" evidence="3">
    <location>
        <begin position="74"/>
        <end position="223"/>
    </location>
</feature>
<evidence type="ECO:0000313" key="6">
    <source>
        <dbReference type="Proteomes" id="UP000199223"/>
    </source>
</evidence>
<dbReference type="Pfam" id="PF03816">
    <property type="entry name" value="LytR_cpsA_psr"/>
    <property type="match status" value="1"/>
</dbReference>
<keyword evidence="6" id="KW-1185">Reference proteome</keyword>
<gene>
    <name evidence="5" type="ORF">SAMN04488058_101390</name>
</gene>
<evidence type="ECO:0000256" key="1">
    <source>
        <dbReference type="ARBA" id="ARBA00006068"/>
    </source>
</evidence>